<evidence type="ECO:0000256" key="3">
    <source>
        <dbReference type="ARBA" id="ARBA00022771"/>
    </source>
</evidence>
<evidence type="ECO:0000313" key="9">
    <source>
        <dbReference type="Proteomes" id="UP000326924"/>
    </source>
</evidence>
<dbReference type="InterPro" id="IPR002156">
    <property type="entry name" value="RNaseH_domain"/>
</dbReference>
<evidence type="ECO:0000313" key="8">
    <source>
        <dbReference type="EMBL" id="KAA8894533.1"/>
    </source>
</evidence>
<evidence type="ECO:0000256" key="5">
    <source>
        <dbReference type="ARBA" id="ARBA00023242"/>
    </source>
</evidence>
<reference evidence="8 9" key="1">
    <citation type="submission" date="2019-09" db="EMBL/GenBank/DDBJ databases">
        <title>Draft genome of the ectomycorrhizal ascomycete Sphaerosporella brunnea.</title>
        <authorList>
            <consortium name="DOE Joint Genome Institute"/>
            <person name="Benucci G.M."/>
            <person name="Marozzi G."/>
            <person name="Antonielli L."/>
            <person name="Sanchez S."/>
            <person name="Marco P."/>
            <person name="Wang X."/>
            <person name="Falini L.B."/>
            <person name="Barry K."/>
            <person name="Haridas S."/>
            <person name="Lipzen A."/>
            <person name="Labutti K."/>
            <person name="Grigoriev I.V."/>
            <person name="Murat C."/>
            <person name="Martin F."/>
            <person name="Albertini E."/>
            <person name="Donnini D."/>
            <person name="Bonito G."/>
        </authorList>
    </citation>
    <scope>NUCLEOTIDE SEQUENCE [LARGE SCALE GENOMIC DNA]</scope>
    <source>
        <strain evidence="8 9">Sb_GMNB300</strain>
    </source>
</reference>
<dbReference type="EMBL" id="VXIS01000333">
    <property type="protein sequence ID" value="KAA8894533.1"/>
    <property type="molecule type" value="Genomic_DNA"/>
</dbReference>
<comment type="subcellular location">
    <subcellularLocation>
        <location evidence="1">Nucleus</location>
    </subcellularLocation>
</comment>
<dbReference type="PANTHER" id="PTHR46481">
    <property type="entry name" value="ZINC FINGER BED DOMAIN-CONTAINING PROTEIN 4"/>
    <property type="match status" value="1"/>
</dbReference>
<dbReference type="GO" id="GO:0046983">
    <property type="term" value="F:protein dimerization activity"/>
    <property type="evidence" value="ECO:0007669"/>
    <property type="project" value="InterPro"/>
</dbReference>
<dbReference type="GO" id="GO:0005634">
    <property type="term" value="C:nucleus"/>
    <property type="evidence" value="ECO:0007669"/>
    <property type="project" value="UniProtKB-SubCell"/>
</dbReference>
<dbReference type="OrthoDB" id="4507940at2759"/>
<dbReference type="GO" id="GO:0003676">
    <property type="term" value="F:nucleic acid binding"/>
    <property type="evidence" value="ECO:0007669"/>
    <property type="project" value="InterPro"/>
</dbReference>
<dbReference type="Gene3D" id="3.30.420.10">
    <property type="entry name" value="Ribonuclease H-like superfamily/Ribonuclease H"/>
    <property type="match status" value="1"/>
</dbReference>
<dbReference type="PANTHER" id="PTHR46481:SF10">
    <property type="entry name" value="ZINC FINGER BED DOMAIN-CONTAINING PROTEIN 39"/>
    <property type="match status" value="1"/>
</dbReference>
<dbReference type="PROSITE" id="PS50879">
    <property type="entry name" value="RNASE_H_1"/>
    <property type="match status" value="1"/>
</dbReference>
<keyword evidence="2" id="KW-0479">Metal-binding</keyword>
<dbReference type="InterPro" id="IPR008906">
    <property type="entry name" value="HATC_C_dom"/>
</dbReference>
<evidence type="ECO:0000256" key="2">
    <source>
        <dbReference type="ARBA" id="ARBA00022723"/>
    </source>
</evidence>
<keyword evidence="4" id="KW-0862">Zinc</keyword>
<feature type="region of interest" description="Disordered" evidence="6">
    <location>
        <begin position="331"/>
        <end position="352"/>
    </location>
</feature>
<evidence type="ECO:0000259" key="7">
    <source>
        <dbReference type="PROSITE" id="PS50879"/>
    </source>
</evidence>
<keyword evidence="3" id="KW-0863">Zinc-finger</keyword>
<dbReference type="InParanoid" id="A0A5J5EHF1"/>
<dbReference type="AlphaFoldDB" id="A0A5J5EHF1"/>
<sequence>MLDPRFKLKTLELLGWKAGDLKKAKTGALKPLLRKYFPSKKASQPGESEEEDSDRDGLGVKELSPEDAMIFASHEEYSQAEHQFISSAAVVWEAELERYSKHPRVSKNTNVLLWWDDNEHRYPHLARLARDYLAIPASSVPAERVFSRAGDLISKTRNRLSRETANMLLCLRYWLKLPEALAEDVHHEMEPEVLGEDADSFEKFIQGHGEEILPYIGENKEAYDAELFGIAAGLEMATRSAVVRTRPAGKAALERIQRGEPGPGQWMLPRIVRAEAALKTQGWTAQYHWVPGHADIPGNELADQLAKEAARGRLDRADRADIETVTLAHVGRGGHQSQAPRPGSMAGSALQT</sequence>
<dbReference type="CDD" id="cd09276">
    <property type="entry name" value="Rnase_HI_RT_non_LTR"/>
    <property type="match status" value="1"/>
</dbReference>
<organism evidence="8 9">
    <name type="scientific">Sphaerosporella brunnea</name>
    <dbReference type="NCBI Taxonomy" id="1250544"/>
    <lineage>
        <taxon>Eukaryota</taxon>
        <taxon>Fungi</taxon>
        <taxon>Dikarya</taxon>
        <taxon>Ascomycota</taxon>
        <taxon>Pezizomycotina</taxon>
        <taxon>Pezizomycetes</taxon>
        <taxon>Pezizales</taxon>
        <taxon>Pyronemataceae</taxon>
        <taxon>Sphaerosporella</taxon>
    </lineage>
</organism>
<keyword evidence="9" id="KW-1185">Reference proteome</keyword>
<dbReference type="InterPro" id="IPR052035">
    <property type="entry name" value="ZnF_BED_domain_contain"/>
</dbReference>
<dbReference type="GO" id="GO:0004523">
    <property type="term" value="F:RNA-DNA hybrid ribonuclease activity"/>
    <property type="evidence" value="ECO:0007669"/>
    <property type="project" value="InterPro"/>
</dbReference>
<comment type="caution">
    <text evidence="8">The sequence shown here is derived from an EMBL/GenBank/DDBJ whole genome shotgun (WGS) entry which is preliminary data.</text>
</comment>
<protein>
    <submittedName>
        <fullName evidence="8">Ribonuclease H-like domain-containing protein</fullName>
    </submittedName>
</protein>
<dbReference type="InterPro" id="IPR036397">
    <property type="entry name" value="RNaseH_sf"/>
</dbReference>
<dbReference type="Pfam" id="PF05699">
    <property type="entry name" value="Dimer_Tnp_hAT"/>
    <property type="match status" value="1"/>
</dbReference>
<proteinExistence type="predicted"/>
<dbReference type="GO" id="GO:0008270">
    <property type="term" value="F:zinc ion binding"/>
    <property type="evidence" value="ECO:0007669"/>
    <property type="project" value="UniProtKB-KW"/>
</dbReference>
<dbReference type="InterPro" id="IPR012337">
    <property type="entry name" value="RNaseH-like_sf"/>
</dbReference>
<keyword evidence="5" id="KW-0539">Nucleus</keyword>
<evidence type="ECO:0000256" key="4">
    <source>
        <dbReference type="ARBA" id="ARBA00022833"/>
    </source>
</evidence>
<dbReference type="Proteomes" id="UP000326924">
    <property type="component" value="Unassembled WGS sequence"/>
</dbReference>
<accession>A0A5J5EHF1</accession>
<feature type="region of interest" description="Disordered" evidence="6">
    <location>
        <begin position="39"/>
        <end position="59"/>
    </location>
</feature>
<name>A0A5J5EHF1_9PEZI</name>
<dbReference type="SUPFAM" id="SSF53098">
    <property type="entry name" value="Ribonuclease H-like"/>
    <property type="match status" value="2"/>
</dbReference>
<gene>
    <name evidence="8" type="ORF">FN846DRAFT_912818</name>
</gene>
<feature type="domain" description="RNase H type-1" evidence="7">
    <location>
        <begin position="188"/>
        <end position="311"/>
    </location>
</feature>
<evidence type="ECO:0000256" key="1">
    <source>
        <dbReference type="ARBA" id="ARBA00004123"/>
    </source>
</evidence>
<evidence type="ECO:0000256" key="6">
    <source>
        <dbReference type="SAM" id="MobiDB-lite"/>
    </source>
</evidence>